<feature type="region of interest" description="Disordered" evidence="1">
    <location>
        <begin position="1"/>
        <end position="76"/>
    </location>
</feature>
<sequence length="93" mass="10380">MSALSQGRHTYYHGSKRGDQVLGGQWLHRLRPGYNSKDDHEHSTKETPAVLPMGKKGTGENKQLTPRKPRKAMHPRTTFAIDAIAISIACDDQ</sequence>
<dbReference type="Proteomes" id="UP000639772">
    <property type="component" value="Unassembled WGS sequence"/>
</dbReference>
<evidence type="ECO:0000313" key="2">
    <source>
        <dbReference type="EMBL" id="KAG0448106.1"/>
    </source>
</evidence>
<gene>
    <name evidence="2" type="ORF">HPP92_028003</name>
</gene>
<proteinExistence type="predicted"/>
<feature type="compositionally biased region" description="Basic and acidic residues" evidence="1">
    <location>
        <begin position="36"/>
        <end position="45"/>
    </location>
</feature>
<dbReference type="AlphaFoldDB" id="A0A835U6N6"/>
<dbReference type="EMBL" id="JADCNM010000349">
    <property type="protein sequence ID" value="KAG0448106.1"/>
    <property type="molecule type" value="Genomic_DNA"/>
</dbReference>
<name>A0A835U6N6_VANPL</name>
<accession>A0A835U6N6</accession>
<organism evidence="2 3">
    <name type="scientific">Vanilla planifolia</name>
    <name type="common">Vanilla</name>
    <dbReference type="NCBI Taxonomy" id="51239"/>
    <lineage>
        <taxon>Eukaryota</taxon>
        <taxon>Viridiplantae</taxon>
        <taxon>Streptophyta</taxon>
        <taxon>Embryophyta</taxon>
        <taxon>Tracheophyta</taxon>
        <taxon>Spermatophyta</taxon>
        <taxon>Magnoliopsida</taxon>
        <taxon>Liliopsida</taxon>
        <taxon>Asparagales</taxon>
        <taxon>Orchidaceae</taxon>
        <taxon>Vanilloideae</taxon>
        <taxon>Vanilleae</taxon>
        <taxon>Vanilla</taxon>
    </lineage>
</organism>
<evidence type="ECO:0000256" key="1">
    <source>
        <dbReference type="SAM" id="MobiDB-lite"/>
    </source>
</evidence>
<comment type="caution">
    <text evidence="2">The sequence shown here is derived from an EMBL/GenBank/DDBJ whole genome shotgun (WGS) entry which is preliminary data.</text>
</comment>
<reference evidence="2 3" key="1">
    <citation type="journal article" date="2020" name="Nat. Food">
        <title>A phased Vanilla planifolia genome enables genetic improvement of flavour and production.</title>
        <authorList>
            <person name="Hasing T."/>
            <person name="Tang H."/>
            <person name="Brym M."/>
            <person name="Khazi F."/>
            <person name="Huang T."/>
            <person name="Chambers A.H."/>
        </authorList>
    </citation>
    <scope>NUCLEOTIDE SEQUENCE [LARGE SCALE GENOMIC DNA]</scope>
    <source>
        <tissue evidence="2">Leaf</tissue>
    </source>
</reference>
<feature type="compositionally biased region" description="Basic residues" evidence="1">
    <location>
        <begin position="65"/>
        <end position="74"/>
    </location>
</feature>
<protein>
    <submittedName>
        <fullName evidence="2">Uncharacterized protein</fullName>
    </submittedName>
</protein>
<evidence type="ECO:0000313" key="3">
    <source>
        <dbReference type="Proteomes" id="UP000639772"/>
    </source>
</evidence>